<keyword evidence="3" id="KW-0378">Hydrolase</keyword>
<accession>A0A5B9DQ21</accession>
<dbReference type="KEGG" id="yti:FNA67_11935"/>
<protein>
    <recommendedName>
        <fullName evidence="2">N-acetylmuramoyl-L-alanine amidase</fullName>
        <ecNumber evidence="2">3.5.1.28</ecNumber>
    </recommendedName>
</protein>
<dbReference type="Gene3D" id="3.40.630.40">
    <property type="entry name" value="Zn-dependent exopeptidases"/>
    <property type="match status" value="1"/>
</dbReference>
<dbReference type="EMBL" id="CP041690">
    <property type="protein sequence ID" value="QEE20839.1"/>
    <property type="molecule type" value="Genomic_DNA"/>
</dbReference>
<dbReference type="EC" id="3.5.1.28" evidence="2"/>
<dbReference type="Pfam" id="PF11741">
    <property type="entry name" value="AMIN"/>
    <property type="match status" value="1"/>
</dbReference>
<evidence type="ECO:0000313" key="4">
    <source>
        <dbReference type="EMBL" id="QEE20839.1"/>
    </source>
</evidence>
<proteinExistence type="predicted"/>
<evidence type="ECO:0000256" key="2">
    <source>
        <dbReference type="ARBA" id="ARBA00011901"/>
    </source>
</evidence>
<dbReference type="InterPro" id="IPR002508">
    <property type="entry name" value="MurNAc-LAA_cat"/>
</dbReference>
<evidence type="ECO:0000256" key="3">
    <source>
        <dbReference type="ARBA" id="ARBA00022801"/>
    </source>
</evidence>
<dbReference type="PANTHER" id="PTHR30404">
    <property type="entry name" value="N-ACETYLMURAMOYL-L-ALANINE AMIDASE"/>
    <property type="match status" value="1"/>
</dbReference>
<dbReference type="Gene3D" id="2.60.40.3500">
    <property type="match status" value="1"/>
</dbReference>
<dbReference type="OrthoDB" id="9806267at2"/>
<keyword evidence="5" id="KW-1185">Reference proteome</keyword>
<dbReference type="InterPro" id="IPR050695">
    <property type="entry name" value="N-acetylmuramoyl_amidase_3"/>
</dbReference>
<organism evidence="4 5">
    <name type="scientific">Paradevosia tibetensis</name>
    <dbReference type="NCBI Taxonomy" id="1447062"/>
    <lineage>
        <taxon>Bacteria</taxon>
        <taxon>Pseudomonadati</taxon>
        <taxon>Pseudomonadota</taxon>
        <taxon>Alphaproteobacteria</taxon>
        <taxon>Hyphomicrobiales</taxon>
        <taxon>Devosiaceae</taxon>
        <taxon>Paradevosia</taxon>
    </lineage>
</organism>
<evidence type="ECO:0000256" key="1">
    <source>
        <dbReference type="ARBA" id="ARBA00001561"/>
    </source>
</evidence>
<sequence>MFKSAVIAAVALLITAISAVAQELPANPLPEVLDARVSTTPQRARLVLDLAGPTQFAIVSLDNPNRIAIDVKASGLEFTELTPVAGEGLVSAYNVEMAESGRARTTLTLAATAQVQQAYILDPFADQPARLVVDIIPMDPAGFAGKVAADLAASTVKQQAAMADTPTQPGGSNIEAKTRPLVVIDPGHGGVDSGARGPGGVMEKDIVLAFALKLQDLLVQSGRFDVALTREDDSFLKLEDRVALARQNKADLFISIHADSFQQPEIRGLSVYTRDENATDALDRVLADQENKADIIAGLAPPQMATSVVDLLVDLMRREMRRQSYEAAQSIVHQVEPSVALRKFPVRQANFLVLQAPDVPSILVELGFLSNSSDIANLKQSGWQDRTAEAIARGISAFFDEMQQGNDQASAEK</sequence>
<dbReference type="InterPro" id="IPR021731">
    <property type="entry name" value="AMIN_dom"/>
</dbReference>
<dbReference type="AlphaFoldDB" id="A0A5B9DQ21"/>
<dbReference type="GO" id="GO:0009253">
    <property type="term" value="P:peptidoglycan catabolic process"/>
    <property type="evidence" value="ECO:0007669"/>
    <property type="project" value="InterPro"/>
</dbReference>
<dbReference type="GO" id="GO:0008745">
    <property type="term" value="F:N-acetylmuramoyl-L-alanine amidase activity"/>
    <property type="evidence" value="ECO:0007669"/>
    <property type="project" value="UniProtKB-EC"/>
</dbReference>
<dbReference type="Proteomes" id="UP000321062">
    <property type="component" value="Chromosome"/>
</dbReference>
<dbReference type="PANTHER" id="PTHR30404:SF0">
    <property type="entry name" value="N-ACETYLMURAMOYL-L-ALANINE AMIDASE AMIC"/>
    <property type="match status" value="1"/>
</dbReference>
<gene>
    <name evidence="4" type="ORF">FNA67_11935</name>
</gene>
<dbReference type="SMART" id="SM00646">
    <property type="entry name" value="Ami_3"/>
    <property type="match status" value="1"/>
</dbReference>
<comment type="catalytic activity">
    <reaction evidence="1">
        <text>Hydrolyzes the link between N-acetylmuramoyl residues and L-amino acid residues in certain cell-wall glycopeptides.</text>
        <dbReference type="EC" id="3.5.1.28"/>
    </reaction>
</comment>
<evidence type="ECO:0000313" key="5">
    <source>
        <dbReference type="Proteomes" id="UP000321062"/>
    </source>
</evidence>
<dbReference type="CDD" id="cd02696">
    <property type="entry name" value="MurNAc-LAA"/>
    <property type="match status" value="1"/>
</dbReference>
<reference evidence="4 5" key="1">
    <citation type="journal article" date="2015" name="Int. J. Syst. Evol. Microbiol.">
        <title>Youhaiella tibetensis gen. nov., sp. nov., isolated from subsurface sediment.</title>
        <authorList>
            <person name="Wang Y.X."/>
            <person name="Huang F.Q."/>
            <person name="Nogi Y."/>
            <person name="Pang S.J."/>
            <person name="Wang P.K."/>
            <person name="Lv J."/>
        </authorList>
    </citation>
    <scope>NUCLEOTIDE SEQUENCE [LARGE SCALE GENOMIC DNA]</scope>
    <source>
        <strain evidence="5">fig4</strain>
    </source>
</reference>
<dbReference type="GO" id="GO:0030288">
    <property type="term" value="C:outer membrane-bounded periplasmic space"/>
    <property type="evidence" value="ECO:0007669"/>
    <property type="project" value="TreeGrafter"/>
</dbReference>
<dbReference type="Pfam" id="PF01520">
    <property type="entry name" value="Amidase_3"/>
    <property type="match status" value="1"/>
</dbReference>
<dbReference type="RefSeq" id="WP_049705382.1">
    <property type="nucleotide sequence ID" value="NZ_BMFM01000001.1"/>
</dbReference>
<dbReference type="SUPFAM" id="SSF53187">
    <property type="entry name" value="Zn-dependent exopeptidases"/>
    <property type="match status" value="1"/>
</dbReference>
<name>A0A5B9DQ21_9HYPH</name>